<keyword evidence="5" id="KW-1185">Reference proteome</keyword>
<dbReference type="GO" id="GO:0002682">
    <property type="term" value="P:regulation of immune system process"/>
    <property type="evidence" value="ECO:0007669"/>
    <property type="project" value="Ensembl"/>
</dbReference>
<dbReference type="GO" id="GO:0005764">
    <property type="term" value="C:lysosome"/>
    <property type="evidence" value="ECO:0007669"/>
    <property type="project" value="Ensembl"/>
</dbReference>
<dbReference type="AlphaFoldDB" id="A0A6I8P7V1"/>
<dbReference type="Ensembl" id="ENSOANT00000063764.1">
    <property type="protein sequence ID" value="ENSOANP00000049994.1"/>
    <property type="gene ID" value="ENSOANG00000043816.1"/>
</dbReference>
<dbReference type="GO" id="GO:0005975">
    <property type="term" value="P:carbohydrate metabolic process"/>
    <property type="evidence" value="ECO:0000318"/>
    <property type="project" value="GO_Central"/>
</dbReference>
<dbReference type="GO" id="GO:0001681">
    <property type="term" value="F:sialate O-acetylesterase activity"/>
    <property type="evidence" value="ECO:0000318"/>
    <property type="project" value="GO_Central"/>
</dbReference>
<protein>
    <submittedName>
        <fullName evidence="4">Sialic acid acetylesterase</fullName>
    </submittedName>
</protein>
<evidence type="ECO:0000313" key="4">
    <source>
        <dbReference type="Ensembl" id="ENSOANP00000049994.1"/>
    </source>
</evidence>
<evidence type="ECO:0000259" key="3">
    <source>
        <dbReference type="Pfam" id="PF03629"/>
    </source>
</evidence>
<organism evidence="4 5">
    <name type="scientific">Ornithorhynchus anatinus</name>
    <name type="common">Duckbill platypus</name>
    <dbReference type="NCBI Taxonomy" id="9258"/>
    <lineage>
        <taxon>Eukaryota</taxon>
        <taxon>Metazoa</taxon>
        <taxon>Chordata</taxon>
        <taxon>Craniata</taxon>
        <taxon>Vertebrata</taxon>
        <taxon>Euteleostomi</taxon>
        <taxon>Mammalia</taxon>
        <taxon>Monotremata</taxon>
        <taxon>Ornithorhynchidae</taxon>
        <taxon>Ornithorhynchus</taxon>
    </lineage>
</organism>
<evidence type="ECO:0000256" key="1">
    <source>
        <dbReference type="ARBA" id="ARBA00022801"/>
    </source>
</evidence>
<evidence type="ECO:0000313" key="5">
    <source>
        <dbReference type="Proteomes" id="UP000002279"/>
    </source>
</evidence>
<dbReference type="PANTHER" id="PTHR22901">
    <property type="entry name" value="SIALATE O-ACETYLESTERASE"/>
    <property type="match status" value="1"/>
</dbReference>
<keyword evidence="1" id="KW-0378">Hydrolase</keyword>
<dbReference type="Proteomes" id="UP000002279">
    <property type="component" value="Chromosome 11"/>
</dbReference>
<accession>A0A6I8P7V1</accession>
<feature type="compositionally biased region" description="Pro residues" evidence="2">
    <location>
        <begin position="15"/>
        <end position="24"/>
    </location>
</feature>
<dbReference type="FunCoup" id="A0A6I8P7V1">
    <property type="interactions" value="160"/>
</dbReference>
<dbReference type="InParanoid" id="A0A6I8P7V1"/>
<dbReference type="Pfam" id="PF03629">
    <property type="entry name" value="SASA"/>
    <property type="match status" value="1"/>
</dbReference>
<reference evidence="4" key="3">
    <citation type="submission" date="2025-09" db="UniProtKB">
        <authorList>
            <consortium name="Ensembl"/>
        </authorList>
    </citation>
    <scope>IDENTIFICATION</scope>
    <source>
        <strain evidence="4">Glennie</strain>
    </source>
</reference>
<reference evidence="4 5" key="1">
    <citation type="journal article" date="2008" name="Nature">
        <title>Genome analysis of the platypus reveals unique signatures of evolution.</title>
        <authorList>
            <person name="Warren W.C."/>
            <person name="Hillier L.W."/>
            <person name="Marshall Graves J.A."/>
            <person name="Birney E."/>
            <person name="Ponting C.P."/>
            <person name="Grutzner F."/>
            <person name="Belov K."/>
            <person name="Miller W."/>
            <person name="Clarke L."/>
            <person name="Chinwalla A.T."/>
            <person name="Yang S.P."/>
            <person name="Heger A."/>
            <person name="Locke D.P."/>
            <person name="Miethke P."/>
            <person name="Waters P.D."/>
            <person name="Veyrunes F."/>
            <person name="Fulton L."/>
            <person name="Fulton B."/>
            <person name="Graves T."/>
            <person name="Wallis J."/>
            <person name="Puente X.S."/>
            <person name="Lopez-Otin C."/>
            <person name="Ordonez G.R."/>
            <person name="Eichler E.E."/>
            <person name="Chen L."/>
            <person name="Cheng Z."/>
            <person name="Deakin J.E."/>
            <person name="Alsop A."/>
            <person name="Thompson K."/>
            <person name="Kirby P."/>
            <person name="Papenfuss A.T."/>
            <person name="Wakefield M.J."/>
            <person name="Olender T."/>
            <person name="Lancet D."/>
            <person name="Huttley G.A."/>
            <person name="Smit A.F."/>
            <person name="Pask A."/>
            <person name="Temple-Smith P."/>
            <person name="Batzer M.A."/>
            <person name="Walker J.A."/>
            <person name="Konkel M.K."/>
            <person name="Harris R.S."/>
            <person name="Whittington C.M."/>
            <person name="Wong E.S."/>
            <person name="Gemmell N.J."/>
            <person name="Buschiazzo E."/>
            <person name="Vargas Jentzsch I.M."/>
            <person name="Merkel A."/>
            <person name="Schmitz J."/>
            <person name="Zemann A."/>
            <person name="Churakov G."/>
            <person name="Kriegs J.O."/>
            <person name="Brosius J."/>
            <person name="Murchison E.P."/>
            <person name="Sachidanandam R."/>
            <person name="Smith C."/>
            <person name="Hannon G.J."/>
            <person name="Tsend-Ayush E."/>
            <person name="McMillan D."/>
            <person name="Attenborough R."/>
            <person name="Rens W."/>
            <person name="Ferguson-Smith M."/>
            <person name="Lefevre C.M."/>
            <person name="Sharp J.A."/>
            <person name="Nicholas K.R."/>
            <person name="Ray D.A."/>
            <person name="Kube M."/>
            <person name="Reinhardt R."/>
            <person name="Pringle T.H."/>
            <person name="Taylor J."/>
            <person name="Jones R.C."/>
            <person name="Nixon B."/>
            <person name="Dacheux J.L."/>
            <person name="Niwa H."/>
            <person name="Sekita Y."/>
            <person name="Huang X."/>
            <person name="Stark A."/>
            <person name="Kheradpour P."/>
            <person name="Kellis M."/>
            <person name="Flicek P."/>
            <person name="Chen Y."/>
            <person name="Webber C."/>
            <person name="Hardison R."/>
            <person name="Nelson J."/>
            <person name="Hallsworth-Pepin K."/>
            <person name="Delehaunty K."/>
            <person name="Markovic C."/>
            <person name="Minx P."/>
            <person name="Feng Y."/>
            <person name="Kremitzki C."/>
            <person name="Mitreva M."/>
            <person name="Glasscock J."/>
            <person name="Wylie T."/>
            <person name="Wohldmann P."/>
            <person name="Thiru P."/>
            <person name="Nhan M.N."/>
            <person name="Pohl C.S."/>
            <person name="Smith S.M."/>
            <person name="Hou S."/>
            <person name="Nefedov M."/>
            <person name="de Jong P.J."/>
            <person name="Renfree M.B."/>
            <person name="Mardis E.R."/>
            <person name="Wilson R.K."/>
        </authorList>
    </citation>
    <scope>NUCLEOTIDE SEQUENCE [LARGE SCALE GENOMIC DNA]</scope>
    <source>
        <strain evidence="4 5">Glennie</strain>
    </source>
</reference>
<dbReference type="InterPro" id="IPR039329">
    <property type="entry name" value="SIAE"/>
</dbReference>
<proteinExistence type="predicted"/>
<dbReference type="SUPFAM" id="SSF52266">
    <property type="entry name" value="SGNH hydrolase"/>
    <property type="match status" value="1"/>
</dbReference>
<gene>
    <name evidence="4" type="primary">SIAE</name>
</gene>
<dbReference type="PANTHER" id="PTHR22901:SF0">
    <property type="entry name" value="SIALATE O-ACETYLESTERASE"/>
    <property type="match status" value="1"/>
</dbReference>
<dbReference type="GeneTree" id="ENSGT00390000010608"/>
<dbReference type="InterPro" id="IPR036514">
    <property type="entry name" value="SGNH_hydro_sf"/>
</dbReference>
<sequence>MTGPAHVSMATPRSPSAPPASPWPRPRHPGLAHVAMVTPSSSCWSGRSGVTTMAGAGRVLRPSPTFLLLLRLLLLLLAGAACTADGETEAQGSEVGGGFRLGLPFAHHMVLQREPPGAVIWGYGRPGAHVTVTLRRHPHRQALAVKDTRVREPSGTWLVVLDPMGPGGPYELVAEQTLGRNQTTRRTVRDVYFGDVWLCGGQSNMEMTVSQIFNASKELSEASAYPDVRIFAVSLAQAEQELEDLEAVDLPWSIPTAENLGHGDFQYFSALCWLFGRQLYDSLHYPIGLVASSWGGTPIEAWSSPRSLRECGLSQGGARPAASAGPSAASVLWNAMIHPLLNMTLKGAIWYQGEANTVLNTDLYNCTFPALIRDWRQAFHQGSRAQTSPLFPFGFVQLSTMVESREAADGFPRVRWHQTADFGFVPNPRMPNTFMAVAMDLGDPDSPFGSIHPRDKQTVAYRLQLGARAVAYGEKGLLFQGPLPAKLEVCERQRLLNVTYGQDLRLVLWDDRIFEISCCSTSDPSGARLCKWIPAPMVSAPSPRSPRTLTLSVAACPGAVSGLRYAWSTWPCAYKKCPLYHPQSELPAPPFTATLPR</sequence>
<feature type="domain" description="Sialate O-acetylesterase" evidence="3">
    <location>
        <begin position="195"/>
        <end position="382"/>
    </location>
</feature>
<dbReference type="OMA" id="PCEFKAC"/>
<dbReference type="Gene3D" id="3.40.50.1110">
    <property type="entry name" value="SGNH hydrolase"/>
    <property type="match status" value="1"/>
</dbReference>
<evidence type="ECO:0000256" key="2">
    <source>
        <dbReference type="SAM" id="MobiDB-lite"/>
    </source>
</evidence>
<reference evidence="4" key="2">
    <citation type="submission" date="2025-08" db="UniProtKB">
        <authorList>
            <consortium name="Ensembl"/>
        </authorList>
    </citation>
    <scope>IDENTIFICATION</scope>
    <source>
        <strain evidence="4">Glennie</strain>
    </source>
</reference>
<feature type="region of interest" description="Disordered" evidence="2">
    <location>
        <begin position="1"/>
        <end position="29"/>
    </location>
</feature>
<name>A0A6I8P7V1_ORNAN</name>
<dbReference type="InterPro" id="IPR005181">
    <property type="entry name" value="SASA"/>
</dbReference>
<dbReference type="Bgee" id="ENSOANG00000043816">
    <property type="expression patterns" value="Expressed in adult mammalian kidney and 7 other cell types or tissues"/>
</dbReference>